<evidence type="ECO:0008006" key="4">
    <source>
        <dbReference type="Google" id="ProtNLM"/>
    </source>
</evidence>
<keyword evidence="1" id="KW-0732">Signal</keyword>
<proteinExistence type="predicted"/>
<name>C3JAT3_POREA</name>
<dbReference type="EMBL" id="ACNN01000020">
    <property type="protein sequence ID" value="EEN82829.1"/>
    <property type="molecule type" value="Genomic_DNA"/>
</dbReference>
<organism evidence="2 3">
    <name type="scientific">Porphyromonas endodontalis (strain ATCC 35406 / DSM 24491 / JCM 8526 / CCUG 16442 / BCRC 14492 / NCTC 13058 / HG 370)</name>
    <name type="common">Bacteroides endodontalis</name>
    <dbReference type="NCBI Taxonomy" id="553175"/>
    <lineage>
        <taxon>Bacteria</taxon>
        <taxon>Pseudomonadati</taxon>
        <taxon>Bacteroidota</taxon>
        <taxon>Bacteroidia</taxon>
        <taxon>Bacteroidales</taxon>
        <taxon>Porphyromonadaceae</taxon>
        <taxon>Porphyromonas</taxon>
    </lineage>
</organism>
<dbReference type="AlphaFoldDB" id="C3JAT3"/>
<reference evidence="2 3" key="1">
    <citation type="submission" date="2009-04" db="EMBL/GenBank/DDBJ databases">
        <authorList>
            <person name="Sebastian Y."/>
            <person name="Madupu R."/>
            <person name="Durkin A.S."/>
            <person name="Torralba M."/>
            <person name="Methe B."/>
            <person name="Sutton G.G."/>
            <person name="Strausberg R.L."/>
            <person name="Nelson K.E."/>
        </authorList>
    </citation>
    <scope>NUCLEOTIDE SEQUENCE [LARGE SCALE GENOMIC DNA]</scope>
    <source>
        <strain evidence="3">ATCC 35406 / BCRC 14492 / JCM 8526 / NCTC 13058 / HG 370</strain>
    </source>
</reference>
<feature type="signal peptide" evidence="1">
    <location>
        <begin position="1"/>
        <end position="20"/>
    </location>
</feature>
<comment type="caution">
    <text evidence="2">The sequence shown here is derived from an EMBL/GenBank/DDBJ whole genome shotgun (WGS) entry which is preliminary data.</text>
</comment>
<gene>
    <name evidence="2" type="ORF">POREN0001_0322</name>
</gene>
<dbReference type="Proteomes" id="UP000004295">
    <property type="component" value="Unassembled WGS sequence"/>
</dbReference>
<evidence type="ECO:0000256" key="1">
    <source>
        <dbReference type="SAM" id="SignalP"/>
    </source>
</evidence>
<evidence type="ECO:0000313" key="2">
    <source>
        <dbReference type="EMBL" id="EEN82829.1"/>
    </source>
</evidence>
<evidence type="ECO:0000313" key="3">
    <source>
        <dbReference type="Proteomes" id="UP000004295"/>
    </source>
</evidence>
<dbReference type="GeneID" id="93365312"/>
<protein>
    <recommendedName>
        <fullName evidence="4">Lipoprotein</fullName>
    </recommendedName>
</protein>
<dbReference type="RefSeq" id="WP_004333808.1">
    <property type="nucleotide sequence ID" value="NZ_ACNN01000020.1"/>
</dbReference>
<sequence>MKKLYSWGVAAVLLALCIVACNKTQLIGKTKPFHVPYAIDRYHIPTKCSLRALTNEQKEPELKWEFLLGNEGGSESYISLPKNKKEFTEVALEHGEDGSGFMTCIPLPMSTKLIYKMKKIQVFGVKGNDKTELTSKVEITYDSIEDFIRGGYKNPSGPFVKKEKKSLATLTPNDYLWIPTESILLCNGSEVKGKFDRVEVRVTLKDGKTLRTDMPL</sequence>
<accession>C3JAT3</accession>
<keyword evidence="3" id="KW-1185">Reference proteome</keyword>
<dbReference type="STRING" id="553175.POREN0001_0322"/>
<feature type="chain" id="PRO_5002926352" description="Lipoprotein" evidence="1">
    <location>
        <begin position="21"/>
        <end position="216"/>
    </location>
</feature>